<dbReference type="InterPro" id="IPR001482">
    <property type="entry name" value="T2SS/T4SS_dom"/>
</dbReference>
<feature type="domain" description="Type II secretion system protein GspE N-terminal" evidence="5">
    <location>
        <begin position="61"/>
        <end position="150"/>
    </location>
</feature>
<dbReference type="Pfam" id="PF05157">
    <property type="entry name" value="MshEN"/>
    <property type="match status" value="1"/>
</dbReference>
<keyword evidence="3" id="KW-0067">ATP-binding</keyword>
<name>A0ABR7GIV2_9FIRM</name>
<dbReference type="InterPro" id="IPR037257">
    <property type="entry name" value="T2SS_E_N_sf"/>
</dbReference>
<dbReference type="Pfam" id="PF00437">
    <property type="entry name" value="T2SSE"/>
    <property type="match status" value="1"/>
</dbReference>
<keyword evidence="7" id="KW-1185">Reference proteome</keyword>
<dbReference type="Gene3D" id="3.30.450.90">
    <property type="match status" value="1"/>
</dbReference>
<evidence type="ECO:0000313" key="6">
    <source>
        <dbReference type="EMBL" id="MBC5687224.1"/>
    </source>
</evidence>
<dbReference type="Gene3D" id="3.30.300.160">
    <property type="entry name" value="Type II secretion system, protein E, N-terminal domain"/>
    <property type="match status" value="1"/>
</dbReference>
<accession>A0ABR7GIV2</accession>
<dbReference type="PANTHER" id="PTHR30258:SF1">
    <property type="entry name" value="PROTEIN TRANSPORT PROTEIN HOFB HOMOLOG"/>
    <property type="match status" value="1"/>
</dbReference>
<dbReference type="SUPFAM" id="SSF160246">
    <property type="entry name" value="EspE N-terminal domain-like"/>
    <property type="match status" value="1"/>
</dbReference>
<reference evidence="6 7" key="1">
    <citation type="submission" date="2020-08" db="EMBL/GenBank/DDBJ databases">
        <title>Genome public.</title>
        <authorList>
            <person name="Liu C."/>
            <person name="Sun Q."/>
        </authorList>
    </citation>
    <scope>NUCLEOTIDE SEQUENCE [LARGE SCALE GENOMIC DNA]</scope>
    <source>
        <strain evidence="6 7">NSJ-9</strain>
    </source>
</reference>
<comment type="similarity">
    <text evidence="1">Belongs to the GSP E family.</text>
</comment>
<evidence type="ECO:0000256" key="3">
    <source>
        <dbReference type="ARBA" id="ARBA00022840"/>
    </source>
</evidence>
<gene>
    <name evidence="6" type="ORF">H8R94_11545</name>
</gene>
<proteinExistence type="inferred from homology"/>
<evidence type="ECO:0008006" key="8">
    <source>
        <dbReference type="Google" id="ProtNLM"/>
    </source>
</evidence>
<evidence type="ECO:0000256" key="1">
    <source>
        <dbReference type="ARBA" id="ARBA00006611"/>
    </source>
</evidence>
<protein>
    <recommendedName>
        <fullName evidence="8">Type II secretion system protein GspE</fullName>
    </recommendedName>
</protein>
<evidence type="ECO:0000313" key="7">
    <source>
        <dbReference type="Proteomes" id="UP000643810"/>
    </source>
</evidence>
<dbReference type="EMBL" id="JACOPG010000005">
    <property type="protein sequence ID" value="MBC5687224.1"/>
    <property type="molecule type" value="Genomic_DNA"/>
</dbReference>
<evidence type="ECO:0000259" key="5">
    <source>
        <dbReference type="Pfam" id="PF05157"/>
    </source>
</evidence>
<sequence length="284" mass="32497">MRVERKRMGDMLLAEGAVTAGQIDEALEASKREGIKLGESLVRLSYVTEDTIAQALSNQLKIERVHLAEEFVDDSFVKMIPGDVLRRYIMIPLCYEKDNVNRVRVAMSDPMDMRAMDEFQIITGLQLDPVIATRYEIETALDRYYADAETAKVLERYKREHQELEKTDEANNTQVDNSPVVLLVRSLMQQAARQHASDIHIEAMERVVRVRFRIDGVLYERFRYDIEMLPAIVARITIAASDVLAGQKTYTATLESSYTQEGKPYTTEDTVTIRAMGMPLFDLY</sequence>
<organism evidence="6 7">
    <name type="scientific">Roseburia lenta</name>
    <dbReference type="NCBI Taxonomy" id="2763061"/>
    <lineage>
        <taxon>Bacteria</taxon>
        <taxon>Bacillati</taxon>
        <taxon>Bacillota</taxon>
        <taxon>Clostridia</taxon>
        <taxon>Lachnospirales</taxon>
        <taxon>Lachnospiraceae</taxon>
        <taxon>Roseburia</taxon>
    </lineage>
</organism>
<dbReference type="RefSeq" id="WP_186854715.1">
    <property type="nucleotide sequence ID" value="NZ_JACOPG010000005.1"/>
</dbReference>
<dbReference type="InterPro" id="IPR027417">
    <property type="entry name" value="P-loop_NTPase"/>
</dbReference>
<dbReference type="Proteomes" id="UP000643810">
    <property type="component" value="Unassembled WGS sequence"/>
</dbReference>
<feature type="domain" description="Bacterial type II secretion system protein E" evidence="4">
    <location>
        <begin position="174"/>
        <end position="242"/>
    </location>
</feature>
<evidence type="ECO:0000256" key="2">
    <source>
        <dbReference type="ARBA" id="ARBA00022741"/>
    </source>
</evidence>
<dbReference type="PANTHER" id="PTHR30258">
    <property type="entry name" value="TYPE II SECRETION SYSTEM PROTEIN GSPE-RELATED"/>
    <property type="match status" value="1"/>
</dbReference>
<comment type="caution">
    <text evidence="6">The sequence shown here is derived from an EMBL/GenBank/DDBJ whole genome shotgun (WGS) entry which is preliminary data.</text>
</comment>
<keyword evidence="2" id="KW-0547">Nucleotide-binding</keyword>
<dbReference type="SUPFAM" id="SSF52540">
    <property type="entry name" value="P-loop containing nucleoside triphosphate hydrolases"/>
    <property type="match status" value="1"/>
</dbReference>
<evidence type="ECO:0000259" key="4">
    <source>
        <dbReference type="Pfam" id="PF00437"/>
    </source>
</evidence>
<dbReference type="InterPro" id="IPR007831">
    <property type="entry name" value="T2SS_GspE_N"/>
</dbReference>